<dbReference type="InterPro" id="IPR036866">
    <property type="entry name" value="RibonucZ/Hydroxyglut_hydro"/>
</dbReference>
<feature type="non-terminal residue" evidence="1">
    <location>
        <position position="1"/>
    </location>
</feature>
<dbReference type="AlphaFoldDB" id="A0A699WY75"/>
<dbReference type="InterPro" id="IPR050698">
    <property type="entry name" value="MBL"/>
</dbReference>
<comment type="caution">
    <text evidence="1">The sequence shown here is derived from an EMBL/GenBank/DDBJ whole genome shotgun (WGS) entry which is preliminary data.</text>
</comment>
<dbReference type="GO" id="GO:0016180">
    <property type="term" value="P:snRNA processing"/>
    <property type="evidence" value="ECO:0007669"/>
    <property type="project" value="TreeGrafter"/>
</dbReference>
<reference evidence="1" key="1">
    <citation type="journal article" date="2019" name="Sci. Rep.">
        <title>Draft genome of Tanacetum cinerariifolium, the natural source of mosquito coil.</title>
        <authorList>
            <person name="Yamashiro T."/>
            <person name="Shiraishi A."/>
            <person name="Satake H."/>
            <person name="Nakayama K."/>
        </authorList>
    </citation>
    <scope>NUCLEOTIDE SEQUENCE</scope>
</reference>
<dbReference type="EMBL" id="BKCJ011742804">
    <property type="protein sequence ID" value="GFD49514.1"/>
    <property type="molecule type" value="Genomic_DNA"/>
</dbReference>
<accession>A0A699WY75</accession>
<dbReference type="GO" id="GO:0005634">
    <property type="term" value="C:nucleus"/>
    <property type="evidence" value="ECO:0007669"/>
    <property type="project" value="TreeGrafter"/>
</dbReference>
<name>A0A699WY75_TANCI</name>
<dbReference type="GO" id="GO:0004521">
    <property type="term" value="F:RNA endonuclease activity"/>
    <property type="evidence" value="ECO:0007669"/>
    <property type="project" value="TreeGrafter"/>
</dbReference>
<gene>
    <name evidence="1" type="ORF">Tci_921483</name>
</gene>
<dbReference type="Gene3D" id="3.40.50.10890">
    <property type="match status" value="1"/>
</dbReference>
<protein>
    <submittedName>
        <fullName evidence="1">Cleavage and polyadenylation specificity factor subunit 3-II</fullName>
    </submittedName>
</protein>
<dbReference type="SUPFAM" id="SSF56281">
    <property type="entry name" value="Metallo-hydrolase/oxidoreductase"/>
    <property type="match status" value="1"/>
</dbReference>
<evidence type="ECO:0000313" key="1">
    <source>
        <dbReference type="EMBL" id="GFD49514.1"/>
    </source>
</evidence>
<dbReference type="PANTHER" id="PTHR11203">
    <property type="entry name" value="CLEAVAGE AND POLYADENYLATION SPECIFICITY FACTOR FAMILY MEMBER"/>
    <property type="match status" value="1"/>
</dbReference>
<proteinExistence type="predicted"/>
<organism evidence="1">
    <name type="scientific">Tanacetum cinerariifolium</name>
    <name type="common">Dalmatian daisy</name>
    <name type="synonym">Chrysanthemum cinerariifolium</name>
    <dbReference type="NCBI Taxonomy" id="118510"/>
    <lineage>
        <taxon>Eukaryota</taxon>
        <taxon>Viridiplantae</taxon>
        <taxon>Streptophyta</taxon>
        <taxon>Embryophyta</taxon>
        <taxon>Tracheophyta</taxon>
        <taxon>Spermatophyta</taxon>
        <taxon>Magnoliopsida</taxon>
        <taxon>eudicotyledons</taxon>
        <taxon>Gunneridae</taxon>
        <taxon>Pentapetalae</taxon>
        <taxon>asterids</taxon>
        <taxon>campanulids</taxon>
        <taxon>Asterales</taxon>
        <taxon>Asteraceae</taxon>
        <taxon>Asteroideae</taxon>
        <taxon>Anthemideae</taxon>
        <taxon>Anthemidinae</taxon>
        <taxon>Tanacetum</taxon>
    </lineage>
</organism>
<sequence length="40" mass="4479">VHKCVANGGKVLIPTFALGRAQELCILLNDYWERVNLKVP</sequence>
<feature type="non-terminal residue" evidence="1">
    <location>
        <position position="40"/>
    </location>
</feature>
<dbReference type="PANTHER" id="PTHR11203:SF37">
    <property type="entry name" value="INTEGRATOR COMPLEX SUBUNIT 11"/>
    <property type="match status" value="1"/>
</dbReference>